<dbReference type="InterPro" id="IPR037213">
    <property type="entry name" value="Run_dom_sf"/>
</dbReference>
<keyword evidence="11" id="KW-1185">Reference proteome</keyword>
<dbReference type="InterPro" id="IPR005112">
    <property type="entry name" value="dDENN_dom"/>
</dbReference>
<dbReference type="SMART" id="SM00801">
    <property type="entry name" value="dDENN"/>
    <property type="match status" value="1"/>
</dbReference>
<dbReference type="InterPro" id="IPR036392">
    <property type="entry name" value="PLAT/LH2_dom_sf"/>
</dbReference>
<dbReference type="Pfam" id="PF01477">
    <property type="entry name" value="PLAT"/>
    <property type="match status" value="1"/>
</dbReference>
<protein>
    <recommendedName>
        <fullName evidence="12">DENN domain-containing protein 5B</fullName>
    </recommendedName>
</protein>
<evidence type="ECO:0000256" key="4">
    <source>
        <dbReference type="ARBA" id="ARBA00023136"/>
    </source>
</evidence>
<dbReference type="PANTHER" id="PTHR46070">
    <property type="entry name" value="PINSTRIPE, ISOFORM A"/>
    <property type="match status" value="1"/>
</dbReference>
<evidence type="ECO:0000313" key="10">
    <source>
        <dbReference type="EMBL" id="CAL8078923.1"/>
    </source>
</evidence>
<dbReference type="SMART" id="SM00799">
    <property type="entry name" value="DENN"/>
    <property type="match status" value="1"/>
</dbReference>
<keyword evidence="4" id="KW-0472">Membrane</keyword>
<dbReference type="InterPro" id="IPR037516">
    <property type="entry name" value="Tripartite_DENN"/>
</dbReference>
<keyword evidence="3" id="KW-0677">Repeat</keyword>
<name>A0ABP1PXA5_9HEXA</name>
<dbReference type="InterPro" id="IPR001194">
    <property type="entry name" value="cDENN_dom"/>
</dbReference>
<evidence type="ECO:0000256" key="3">
    <source>
        <dbReference type="ARBA" id="ARBA00022737"/>
    </source>
</evidence>
<feature type="domain" description="RUN" evidence="9">
    <location>
        <begin position="1230"/>
        <end position="1389"/>
    </location>
</feature>
<dbReference type="PROSITE" id="PS50211">
    <property type="entry name" value="DENN"/>
    <property type="match status" value="1"/>
</dbReference>
<evidence type="ECO:0000313" key="11">
    <source>
        <dbReference type="Proteomes" id="UP001642540"/>
    </source>
</evidence>
<reference evidence="10 11" key="1">
    <citation type="submission" date="2024-08" db="EMBL/GenBank/DDBJ databases">
        <authorList>
            <person name="Cucini C."/>
            <person name="Frati F."/>
        </authorList>
    </citation>
    <scope>NUCLEOTIDE SEQUENCE [LARGE SCALE GENOMIC DNA]</scope>
</reference>
<dbReference type="CDD" id="cd17678">
    <property type="entry name" value="RUN2_DENND5"/>
    <property type="match status" value="1"/>
</dbReference>
<dbReference type="CDD" id="cd17677">
    <property type="entry name" value="RUN1_DENND5"/>
    <property type="match status" value="1"/>
</dbReference>
<evidence type="ECO:0000256" key="1">
    <source>
        <dbReference type="ARBA" id="ARBA00004370"/>
    </source>
</evidence>
<feature type="compositionally biased region" description="Basic and acidic residues" evidence="6">
    <location>
        <begin position="1165"/>
        <end position="1179"/>
    </location>
</feature>
<accession>A0ABP1PXA5</accession>
<dbReference type="InterPro" id="IPR004012">
    <property type="entry name" value="Run_dom"/>
</dbReference>
<dbReference type="EMBL" id="CAXLJM020000013">
    <property type="protein sequence ID" value="CAL8078923.1"/>
    <property type="molecule type" value="Genomic_DNA"/>
</dbReference>
<dbReference type="Gene3D" id="3.30.450.200">
    <property type="match status" value="1"/>
</dbReference>
<evidence type="ECO:0000259" key="9">
    <source>
        <dbReference type="PROSITE" id="PS50826"/>
    </source>
</evidence>
<feature type="region of interest" description="Disordered" evidence="6">
    <location>
        <begin position="930"/>
        <end position="952"/>
    </location>
</feature>
<dbReference type="Pfam" id="PF03455">
    <property type="entry name" value="dDENN"/>
    <property type="match status" value="1"/>
</dbReference>
<dbReference type="InterPro" id="IPR043153">
    <property type="entry name" value="DENN_C"/>
</dbReference>
<evidence type="ECO:0000256" key="2">
    <source>
        <dbReference type="ARBA" id="ARBA00006664"/>
    </source>
</evidence>
<comment type="similarity">
    <text evidence="2">Belongs to the RAB6IP1 family.</text>
</comment>
<comment type="caution">
    <text evidence="5">Lacks conserved residue(s) required for the propagation of feature annotation.</text>
</comment>
<feature type="domain" description="RUN" evidence="9">
    <location>
        <begin position="858"/>
        <end position="1051"/>
    </location>
</feature>
<evidence type="ECO:0000259" key="7">
    <source>
        <dbReference type="PROSITE" id="PS50095"/>
    </source>
</evidence>
<dbReference type="SUPFAM" id="SSF140741">
    <property type="entry name" value="RUN domain-like"/>
    <property type="match status" value="2"/>
</dbReference>
<comment type="subcellular location">
    <subcellularLocation>
        <location evidence="1">Membrane</location>
    </subcellularLocation>
</comment>
<dbReference type="PROSITE" id="PS50095">
    <property type="entry name" value="PLAT"/>
    <property type="match status" value="1"/>
</dbReference>
<sequence>MEPGTSKVGSDIPQGTDASTSSDSSNSATTGSSSSRSNSLKFSGTVSRFCDYFVICGLDYNSGLEVLPSYESDGNFETLNCTPLEKTYKPKILAHYPENVPWNPFDQDAVRNLCLPDGLLFRTQKHTLEPCFHPFVITRENGSRLFGFSYVFYEEVTSPSVTDAITTLQAMHLQELSSAKHYHQKRSNQNRNFRNAQANMHQNHQYSQGHRSRAQYLATQENNTRSLPRHFKLAAHKQQSILTQSFYDSSKDTLYVTKAIALICPLPYVQAAQRFLTGIFKYLRRRSDEDISLESYVYHLLYYVPLPPPSRSVKLTYFGDSITCPRPKSSELPLFDYFMSDLFRLLDLDSFLQLFTCVLLENQVLLYSKDLYRLMVVAECVTTLLFPFVWQHVYVPILPSTLHHFLDAPVPFIMGLHAVTDAKEHIPCEANLCFVDIDNNVVQVPEDLPTFPQRSKLIHELAEVLKKYNIPIGNLNKISNNRGSPYRMRRSRGRKNSWSHDSDSGMSSNEESLSLNGSQINIAMTQSQYISPTNAQVSYNTTESSNLLQSQLYQKAVGASRKSSYSASSSSKVEGYETTAVEPNETQNFDETYLTNLRINNSIREIFCNRFVHMFSSYDHFLSQPHECSGKTLVHNFDKATFLSDQPDQNLPFLSRFIETQMFASLIDRKIASLSGESEADPNLTIFELRIKILRSEFGDSLVRTPSYEPCSTIKETEQMLTKRFLSPDFVAPPVLECSNEPKTSYQVPQGGFPILNHMLLNISPTDTRNMKFLKEGTLNEVILQEVSLPPPSDYTSLRSVFQPKQSNSSPASVAQANWEFVRQLLQECKTKTKRMLVEKMGPEAAALGHGEVSIHGVEENTLVASLCDLLERIWAHGLHVKQKGKSPLWNYLTNYQESEACKDSSKPIDPQFLTPDLSAMASELNLNVATQSRGSRDPRRSPEKREVKPKPLEMPVLKPLPVSIAFDMRNIQAISEIKSEIGYARAWIRLSLEKKVLSRHLKALLADDELLRGFYKRTAFLRSEDEREHFLLHLLSLNTADYYCFTNTYVNIVLPYRMVIFPSKRFSISTTTANVWTSVSGTLGEMGPISVPKNTLEFMFQHKNLGLVTNMHIGHDNSGVSPKWMIDYVLIRNEVTGHCVKFPCGRWLGRDIDDGSTERLLVGEPHREGEECAADPRLKTPTRARSPSVPRKPYESRLTPSEIQEGLSDAVNKIVKYFFQSEKDRGSLTVLLCGDNGLVSALEQVFLFGFKSSRLFGKNIYLWDYFVKVQEVFGRKVTNEDFELIIVNDDGSGSSEHVVNVSLYCELIRKINFHASSLGKDGKFQLFICLCAREHLLPRLPQIMANLDITRQMYDDHSFLRNPDLLQDMVQVLLALDDYDIILEHSLTKGID</sequence>
<feature type="domain" description="PLAT" evidence="7">
    <location>
        <begin position="1055"/>
        <end position="1163"/>
    </location>
</feature>
<feature type="compositionally biased region" description="Basic residues" evidence="6">
    <location>
        <begin position="487"/>
        <end position="497"/>
    </location>
</feature>
<feature type="compositionally biased region" description="Basic and acidic residues" evidence="6">
    <location>
        <begin position="935"/>
        <end position="952"/>
    </location>
</feature>
<dbReference type="SMART" id="SM00593">
    <property type="entry name" value="RUN"/>
    <property type="match status" value="2"/>
</dbReference>
<dbReference type="PROSITE" id="PS50826">
    <property type="entry name" value="RUN"/>
    <property type="match status" value="2"/>
</dbReference>
<evidence type="ECO:0008006" key="12">
    <source>
        <dbReference type="Google" id="ProtNLM"/>
    </source>
</evidence>
<dbReference type="Proteomes" id="UP001642540">
    <property type="component" value="Unassembled WGS sequence"/>
</dbReference>
<dbReference type="SUPFAM" id="SSF49723">
    <property type="entry name" value="Lipase/lipooxygenase domain (PLAT/LH2 domain)"/>
    <property type="match status" value="1"/>
</dbReference>
<gene>
    <name evidence="10" type="ORF">ODALV1_LOCUS4225</name>
</gene>
<feature type="region of interest" description="Disordered" evidence="6">
    <location>
        <begin position="1164"/>
        <end position="1198"/>
    </location>
</feature>
<dbReference type="InterPro" id="IPR005113">
    <property type="entry name" value="uDENN_dom"/>
</dbReference>
<dbReference type="Gene3D" id="3.40.50.11500">
    <property type="match status" value="1"/>
</dbReference>
<dbReference type="Gene3D" id="1.20.58.900">
    <property type="match status" value="3"/>
</dbReference>
<dbReference type="Gene3D" id="2.60.60.20">
    <property type="entry name" value="PLAT/LH2 domain"/>
    <property type="match status" value="1"/>
</dbReference>
<feature type="domain" description="UDENN" evidence="8">
    <location>
        <begin position="74"/>
        <end position="677"/>
    </location>
</feature>
<dbReference type="InterPro" id="IPR001024">
    <property type="entry name" value="PLAT/LH2_dom"/>
</dbReference>
<evidence type="ECO:0000256" key="6">
    <source>
        <dbReference type="SAM" id="MobiDB-lite"/>
    </source>
</evidence>
<evidence type="ECO:0000259" key="8">
    <source>
        <dbReference type="PROSITE" id="PS50211"/>
    </source>
</evidence>
<dbReference type="Pfam" id="PF02759">
    <property type="entry name" value="RUN"/>
    <property type="match status" value="2"/>
</dbReference>
<proteinExistence type="inferred from homology"/>
<feature type="compositionally biased region" description="Low complexity" evidence="6">
    <location>
        <begin position="15"/>
        <end position="39"/>
    </location>
</feature>
<comment type="caution">
    <text evidence="10">The sequence shown here is derived from an EMBL/GenBank/DDBJ whole genome shotgun (WGS) entry which is preliminary data.</text>
</comment>
<dbReference type="InterPro" id="IPR047278">
    <property type="entry name" value="DEN5A/B"/>
</dbReference>
<dbReference type="Pfam" id="PF03456">
    <property type="entry name" value="uDENN"/>
    <property type="match status" value="1"/>
</dbReference>
<evidence type="ECO:0000256" key="5">
    <source>
        <dbReference type="PROSITE-ProRule" id="PRU00152"/>
    </source>
</evidence>
<feature type="region of interest" description="Disordered" evidence="6">
    <location>
        <begin position="481"/>
        <end position="513"/>
    </location>
</feature>
<dbReference type="PANTHER" id="PTHR46070:SF1">
    <property type="entry name" value="PINSTRIPE, ISOFORM A"/>
    <property type="match status" value="1"/>
</dbReference>
<organism evidence="10 11">
    <name type="scientific">Orchesella dallaii</name>
    <dbReference type="NCBI Taxonomy" id="48710"/>
    <lineage>
        <taxon>Eukaryota</taxon>
        <taxon>Metazoa</taxon>
        <taxon>Ecdysozoa</taxon>
        <taxon>Arthropoda</taxon>
        <taxon>Hexapoda</taxon>
        <taxon>Collembola</taxon>
        <taxon>Entomobryomorpha</taxon>
        <taxon>Entomobryoidea</taxon>
        <taxon>Orchesellidae</taxon>
        <taxon>Orchesellinae</taxon>
        <taxon>Orchesella</taxon>
    </lineage>
</organism>
<feature type="region of interest" description="Disordered" evidence="6">
    <location>
        <begin position="1"/>
        <end position="41"/>
    </location>
</feature>
<feature type="compositionally biased region" description="Low complexity" evidence="6">
    <location>
        <begin position="504"/>
        <end position="513"/>
    </location>
</feature>
<dbReference type="Pfam" id="PF02141">
    <property type="entry name" value="DENN"/>
    <property type="match status" value="1"/>
</dbReference>
<dbReference type="SMART" id="SM00800">
    <property type="entry name" value="uDENN"/>
    <property type="match status" value="1"/>
</dbReference>